<sequence length="365" mass="38850">MMFQGLVLKPGETKAVPGDSDDIFEMQQLCLDNPTDGRNYLCVVERKDGKDTNYRCAFLEKGKIEYTGVTLYLRGGAGLSLHNSGKSAIHVCGSLSPMVKFAPFAGAGGAGLADEGKALLGMMAARRAAAAEGEEDDDDDDDEDEDEDEETTEAIKKIIDQMPDRKGATKAKAKAKPSLPTPKPKAAKPQPPLAMDEDEDEDEGDEDMGVAVQRKGGPAAMDEDEDEDAEDEEDEEPPKKAQPKAKAHAKPKAKEAAKPAAASIKRKTEGQPQQQQPQEKKPRVAAGAAGAGAAAAGGGDAEQQFVSELANFIGSQDGQKANMSLLGARVKKPDGVKDKISQIIKRHTDMFVLSTDGKQMVSLKK</sequence>
<feature type="compositionally biased region" description="Low complexity" evidence="1">
    <location>
        <begin position="285"/>
        <end position="294"/>
    </location>
</feature>
<feature type="compositionally biased region" description="Acidic residues" evidence="1">
    <location>
        <begin position="132"/>
        <end position="152"/>
    </location>
</feature>
<feature type="compositionally biased region" description="Basic residues" evidence="1">
    <location>
        <begin position="241"/>
        <end position="251"/>
    </location>
</feature>
<dbReference type="Proteomes" id="UP000041254">
    <property type="component" value="Unassembled WGS sequence"/>
</dbReference>
<name>A0A0G4H4H1_VITBC</name>
<gene>
    <name evidence="3" type="ORF">Vbra_6577</name>
</gene>
<dbReference type="Pfam" id="PF17800">
    <property type="entry name" value="NPL"/>
    <property type="match status" value="1"/>
</dbReference>
<feature type="compositionally biased region" description="Basic and acidic residues" evidence="1">
    <location>
        <begin position="153"/>
        <end position="167"/>
    </location>
</feature>
<dbReference type="InParanoid" id="A0A0G4H4H1"/>
<evidence type="ECO:0000313" key="4">
    <source>
        <dbReference type="Proteomes" id="UP000041254"/>
    </source>
</evidence>
<accession>A0A0G4H4H1</accession>
<protein>
    <recommendedName>
        <fullName evidence="2">Nucleoplasmin-like domain-containing protein</fullName>
    </recommendedName>
</protein>
<keyword evidence="4" id="KW-1185">Reference proteome</keyword>
<dbReference type="OrthoDB" id="1902587at2759"/>
<feature type="region of interest" description="Disordered" evidence="1">
    <location>
        <begin position="128"/>
        <end position="300"/>
    </location>
</feature>
<dbReference type="AlphaFoldDB" id="A0A0G4H4H1"/>
<reference evidence="3 4" key="1">
    <citation type="submission" date="2014-11" db="EMBL/GenBank/DDBJ databases">
        <authorList>
            <person name="Zhu J."/>
            <person name="Qi W."/>
            <person name="Song R."/>
        </authorList>
    </citation>
    <scope>NUCLEOTIDE SEQUENCE [LARGE SCALE GENOMIC DNA]</scope>
</reference>
<feature type="domain" description="Nucleoplasmin-like" evidence="2">
    <location>
        <begin position="5"/>
        <end position="94"/>
    </location>
</feature>
<proteinExistence type="predicted"/>
<feature type="compositionally biased region" description="Acidic residues" evidence="1">
    <location>
        <begin position="221"/>
        <end position="236"/>
    </location>
</feature>
<dbReference type="EMBL" id="CDMY01000982">
    <property type="protein sequence ID" value="CEM38417.1"/>
    <property type="molecule type" value="Genomic_DNA"/>
</dbReference>
<evidence type="ECO:0000313" key="3">
    <source>
        <dbReference type="EMBL" id="CEM38417.1"/>
    </source>
</evidence>
<dbReference type="InterPro" id="IPR041232">
    <property type="entry name" value="NPL"/>
</dbReference>
<evidence type="ECO:0000259" key="2">
    <source>
        <dbReference type="Pfam" id="PF17800"/>
    </source>
</evidence>
<feature type="compositionally biased region" description="Acidic residues" evidence="1">
    <location>
        <begin position="195"/>
        <end position="208"/>
    </location>
</feature>
<organism evidence="3 4">
    <name type="scientific">Vitrella brassicaformis (strain CCMP3155)</name>
    <dbReference type="NCBI Taxonomy" id="1169540"/>
    <lineage>
        <taxon>Eukaryota</taxon>
        <taxon>Sar</taxon>
        <taxon>Alveolata</taxon>
        <taxon>Colpodellida</taxon>
        <taxon>Vitrellaceae</taxon>
        <taxon>Vitrella</taxon>
    </lineage>
</organism>
<dbReference type="VEuPathDB" id="CryptoDB:Vbra_6577"/>
<evidence type="ECO:0000256" key="1">
    <source>
        <dbReference type="SAM" id="MobiDB-lite"/>
    </source>
</evidence>